<dbReference type="RefSeq" id="WP_191709624.1">
    <property type="nucleotide sequence ID" value="NZ_JACSPQ010000001.1"/>
</dbReference>
<evidence type="ECO:0000259" key="10">
    <source>
        <dbReference type="Pfam" id="PF00697"/>
    </source>
</evidence>
<dbReference type="InterPro" id="IPR044643">
    <property type="entry name" value="TrpF_fam"/>
</dbReference>
<keyword evidence="12" id="KW-1185">Reference proteome</keyword>
<evidence type="ECO:0000256" key="2">
    <source>
        <dbReference type="ARBA" id="ARBA00004664"/>
    </source>
</evidence>
<evidence type="ECO:0000256" key="7">
    <source>
        <dbReference type="ARBA" id="ARBA00023141"/>
    </source>
</evidence>
<organism evidence="11 12">
    <name type="scientific">Phocaeicola faecium</name>
    <dbReference type="NCBI Taxonomy" id="2762213"/>
    <lineage>
        <taxon>Bacteria</taxon>
        <taxon>Pseudomonadati</taxon>
        <taxon>Bacteroidota</taxon>
        <taxon>Bacteroidia</taxon>
        <taxon>Bacteroidales</taxon>
        <taxon>Bacteroidaceae</taxon>
        <taxon>Phocaeicola</taxon>
    </lineage>
</organism>
<name>A0ABR8V9B6_9BACT</name>
<dbReference type="PANTHER" id="PTHR42894">
    <property type="entry name" value="N-(5'-PHOSPHORIBOSYL)ANTHRANILATE ISOMERASE"/>
    <property type="match status" value="1"/>
</dbReference>
<comment type="pathway">
    <text evidence="2 9">Amino-acid biosynthesis; L-tryptophan biosynthesis; L-tryptophan from chorismate: step 3/5.</text>
</comment>
<keyword evidence="6 9" id="KW-0822">Tryptophan biosynthesis</keyword>
<dbReference type="InterPro" id="IPR013785">
    <property type="entry name" value="Aldolase_TIM"/>
</dbReference>
<dbReference type="InterPro" id="IPR011060">
    <property type="entry name" value="RibuloseP-bd_barrel"/>
</dbReference>
<comment type="caution">
    <text evidence="11">The sequence shown here is derived from an EMBL/GenBank/DDBJ whole genome shotgun (WGS) entry which is preliminary data.</text>
</comment>
<gene>
    <name evidence="9" type="primary">trpF</name>
    <name evidence="11" type="ORF">H9626_03835</name>
</gene>
<dbReference type="InterPro" id="IPR001240">
    <property type="entry name" value="PRAI_dom"/>
</dbReference>
<keyword evidence="8 9" id="KW-0413">Isomerase</keyword>
<reference evidence="11 12" key="1">
    <citation type="submission" date="2020-08" db="EMBL/GenBank/DDBJ databases">
        <title>A Genomic Blueprint of the Chicken Gut Microbiome.</title>
        <authorList>
            <person name="Gilroy R."/>
            <person name="Ravi A."/>
            <person name="Getino M."/>
            <person name="Pursley I."/>
            <person name="Horton D.L."/>
            <person name="Alikhan N.-F."/>
            <person name="Baker D."/>
            <person name="Gharbi K."/>
            <person name="Hall N."/>
            <person name="Watson M."/>
            <person name="Adriaenssens E.M."/>
            <person name="Foster-Nyarko E."/>
            <person name="Jarju S."/>
            <person name="Secka A."/>
            <person name="Antonio M."/>
            <person name="Oren A."/>
            <person name="Chaudhuri R."/>
            <person name="La Ragione R.M."/>
            <person name="Hildebrand F."/>
            <person name="Pallen M.J."/>
        </authorList>
    </citation>
    <scope>NUCLEOTIDE SEQUENCE [LARGE SCALE GENOMIC DNA]</scope>
    <source>
        <strain evidence="11 12">Sa1YUN3</strain>
    </source>
</reference>
<accession>A0ABR8V9B6</accession>
<dbReference type="EC" id="5.3.1.24" evidence="3 9"/>
<evidence type="ECO:0000256" key="3">
    <source>
        <dbReference type="ARBA" id="ARBA00012572"/>
    </source>
</evidence>
<sequence length="214" mass="23976">MIVKVCGMRDAVNIREVERAGADWMGFICYERSPRFIDRVPEYLPQKVVRVGVFVNAAPEVCLRQAEALALHAVQLHGTESPDCCDRLRKSGLKVVKAFAIHRAEELQITEPYAGVCDYFLFDTPCLQYGGSGRSFDWSVLEHYRGSTPFLLSGGIRPESMEALKAFRHPRWEGIDLNSGFESAPGMKDAQTLARFIAEFKKTTSINPLNTSTL</sequence>
<dbReference type="CDD" id="cd00405">
    <property type="entry name" value="PRAI"/>
    <property type="match status" value="1"/>
</dbReference>
<evidence type="ECO:0000313" key="11">
    <source>
        <dbReference type="EMBL" id="MBD8001348.1"/>
    </source>
</evidence>
<evidence type="ECO:0000256" key="4">
    <source>
        <dbReference type="ARBA" id="ARBA00022272"/>
    </source>
</evidence>
<dbReference type="EMBL" id="JACSPQ010000001">
    <property type="protein sequence ID" value="MBD8001348.1"/>
    <property type="molecule type" value="Genomic_DNA"/>
</dbReference>
<comment type="catalytic activity">
    <reaction evidence="1 9">
        <text>N-(5-phospho-beta-D-ribosyl)anthranilate = 1-(2-carboxyphenylamino)-1-deoxy-D-ribulose 5-phosphate</text>
        <dbReference type="Rhea" id="RHEA:21540"/>
        <dbReference type="ChEBI" id="CHEBI:18277"/>
        <dbReference type="ChEBI" id="CHEBI:58613"/>
        <dbReference type="EC" id="5.3.1.24"/>
    </reaction>
</comment>
<comment type="similarity">
    <text evidence="9">Belongs to the TrpF family.</text>
</comment>
<evidence type="ECO:0000256" key="1">
    <source>
        <dbReference type="ARBA" id="ARBA00001164"/>
    </source>
</evidence>
<keyword evidence="5 9" id="KW-0028">Amino-acid biosynthesis</keyword>
<dbReference type="GO" id="GO:0016853">
    <property type="term" value="F:isomerase activity"/>
    <property type="evidence" value="ECO:0007669"/>
    <property type="project" value="UniProtKB-KW"/>
</dbReference>
<dbReference type="Pfam" id="PF00697">
    <property type="entry name" value="PRAI"/>
    <property type="match status" value="1"/>
</dbReference>
<dbReference type="PANTHER" id="PTHR42894:SF1">
    <property type="entry name" value="N-(5'-PHOSPHORIBOSYL)ANTHRANILATE ISOMERASE"/>
    <property type="match status" value="1"/>
</dbReference>
<feature type="domain" description="N-(5'phosphoribosyl) anthranilate isomerase (PRAI)" evidence="10">
    <location>
        <begin position="3"/>
        <end position="197"/>
    </location>
</feature>
<evidence type="ECO:0000256" key="9">
    <source>
        <dbReference type="HAMAP-Rule" id="MF_00135"/>
    </source>
</evidence>
<dbReference type="Gene3D" id="3.20.20.70">
    <property type="entry name" value="Aldolase class I"/>
    <property type="match status" value="1"/>
</dbReference>
<dbReference type="HAMAP" id="MF_00135">
    <property type="entry name" value="PRAI"/>
    <property type="match status" value="1"/>
</dbReference>
<evidence type="ECO:0000256" key="6">
    <source>
        <dbReference type="ARBA" id="ARBA00022822"/>
    </source>
</evidence>
<proteinExistence type="inferred from homology"/>
<evidence type="ECO:0000256" key="5">
    <source>
        <dbReference type="ARBA" id="ARBA00022605"/>
    </source>
</evidence>
<evidence type="ECO:0000256" key="8">
    <source>
        <dbReference type="ARBA" id="ARBA00023235"/>
    </source>
</evidence>
<dbReference type="Proteomes" id="UP000616346">
    <property type="component" value="Unassembled WGS sequence"/>
</dbReference>
<dbReference type="SUPFAM" id="SSF51366">
    <property type="entry name" value="Ribulose-phoshate binding barrel"/>
    <property type="match status" value="1"/>
</dbReference>
<keyword evidence="7 9" id="KW-0057">Aromatic amino acid biosynthesis</keyword>
<evidence type="ECO:0000313" key="12">
    <source>
        <dbReference type="Proteomes" id="UP000616346"/>
    </source>
</evidence>
<protein>
    <recommendedName>
        <fullName evidence="4 9">N-(5'-phosphoribosyl)anthranilate isomerase</fullName>
        <shortName evidence="9">PRAI</shortName>
        <ecNumber evidence="3 9">5.3.1.24</ecNumber>
    </recommendedName>
</protein>